<proteinExistence type="predicted"/>
<keyword evidence="2" id="KW-1185">Reference proteome</keyword>
<dbReference type="EMBL" id="MPUH01000416">
    <property type="protein sequence ID" value="OMJ80617.1"/>
    <property type="molecule type" value="Genomic_DNA"/>
</dbReference>
<organism evidence="1 2">
    <name type="scientific">Stentor coeruleus</name>
    <dbReference type="NCBI Taxonomy" id="5963"/>
    <lineage>
        <taxon>Eukaryota</taxon>
        <taxon>Sar</taxon>
        <taxon>Alveolata</taxon>
        <taxon>Ciliophora</taxon>
        <taxon>Postciliodesmatophora</taxon>
        <taxon>Heterotrichea</taxon>
        <taxon>Heterotrichida</taxon>
        <taxon>Stentoridae</taxon>
        <taxon>Stentor</taxon>
    </lineage>
</organism>
<dbReference type="AlphaFoldDB" id="A0A1R2BVD4"/>
<gene>
    <name evidence="1" type="ORF">SteCoe_19103</name>
</gene>
<dbReference type="Proteomes" id="UP000187209">
    <property type="component" value="Unassembled WGS sequence"/>
</dbReference>
<evidence type="ECO:0000313" key="2">
    <source>
        <dbReference type="Proteomes" id="UP000187209"/>
    </source>
</evidence>
<name>A0A1R2BVD4_9CILI</name>
<comment type="caution">
    <text evidence="1">The sequence shown here is derived from an EMBL/GenBank/DDBJ whole genome shotgun (WGS) entry which is preliminary data.</text>
</comment>
<accession>A0A1R2BVD4</accession>
<sequence>MVERNQFLCKDCNSFIDLSLGNPCQDLTQMLICSECVKMPKYIISNQVLKPIDNQTLTKLKEEIINSTCHPASQAYYFNRSNCKLICKNCNPNNKMRILEFRDSSPKYKLKLLLEESCNSNKYDKSYRNRWKNMLIGSAQDIYKCLVEIYFFDNEMPICTDHIEEAKFYDEAEFKFKCRLCEQNKQTCIPYEQNIMNLRLKCLNIVKSAKTAALNSYILNAILNDNFDKNFFYVMKNLNSEKDSNLSKTSRCILCYEEFGLGMMLPIPLHDKLLHEICCKCYYTKNPTFCPIDNLKVSSFMIKSFRDMYILKSKNCSEHKNVNLKFSYYKKKYPYNICCNQCICESCLEESMKSGVISCSQCNLMKNTNQIVQDMQLLYQLKFIEIPCDTHSSISASFFDSNNIKLYCESCKPIPVALRKEILCDKFDNELINKLAFMQMNSKLFTKIQGFRYFYPLIVKYRAYKFYESCNQNPQTINSYGVQPSNSTLMRFTNIIPKRLTSILNWYITADSYYNLHIHCKGELELSGLVIGRPISVIGKIEVFLNNQAIAQSDIDFYFNEGQTYDIDFATTVPISYTPVTLFIRFSPGNYCHGDKMSLIDNLMFNDVPIFVSSSKKYGNLENGGPIVGFKFINFHVSEAEDPYADLVIQ</sequence>
<reference evidence="1 2" key="1">
    <citation type="submission" date="2016-11" db="EMBL/GenBank/DDBJ databases">
        <title>The macronuclear genome of Stentor coeruleus: a giant cell with tiny introns.</title>
        <authorList>
            <person name="Slabodnick M."/>
            <person name="Ruby J.G."/>
            <person name="Reiff S.B."/>
            <person name="Swart E.C."/>
            <person name="Gosai S."/>
            <person name="Prabakaran S."/>
            <person name="Witkowska E."/>
            <person name="Larue G.E."/>
            <person name="Fisher S."/>
            <person name="Freeman R.M."/>
            <person name="Gunawardena J."/>
            <person name="Chu W."/>
            <person name="Stover N.A."/>
            <person name="Gregory B.D."/>
            <person name="Nowacki M."/>
            <person name="Derisi J."/>
            <person name="Roy S.W."/>
            <person name="Marshall W.F."/>
            <person name="Sood P."/>
        </authorList>
    </citation>
    <scope>NUCLEOTIDE SEQUENCE [LARGE SCALE GENOMIC DNA]</scope>
    <source>
        <strain evidence="1">WM001</strain>
    </source>
</reference>
<evidence type="ECO:0000313" key="1">
    <source>
        <dbReference type="EMBL" id="OMJ80617.1"/>
    </source>
</evidence>
<protein>
    <submittedName>
        <fullName evidence="1">Uncharacterized protein</fullName>
    </submittedName>
</protein>